<evidence type="ECO:0000256" key="1">
    <source>
        <dbReference type="SAM" id="Coils"/>
    </source>
</evidence>
<protein>
    <submittedName>
        <fullName evidence="2">Spore germination protein GerPC</fullName>
    </submittedName>
</protein>
<gene>
    <name evidence="2" type="primary">txxe 2623</name>
    <name evidence="2" type="ORF">TXXE_12300</name>
</gene>
<proteinExistence type="predicted"/>
<comment type="caution">
    <text evidence="2">The sequence shown here is derived from an EMBL/GenBank/DDBJ whole genome shotgun (WGS) entry which is preliminary data.</text>
</comment>
<evidence type="ECO:0000313" key="3">
    <source>
        <dbReference type="Proteomes" id="UP000681526"/>
    </source>
</evidence>
<sequence length="110" mass="12006">MNTTSEDQIRTLEACVRLLENQLRELEDRLRQAEDELRALKTEAGQVRPIRIEAINYKVQELVVSELSGTLHVGLTALTDSKSLDKIVNGGEAVSLENLTNESGAGTDGG</sequence>
<dbReference type="Proteomes" id="UP000681526">
    <property type="component" value="Unassembled WGS sequence"/>
</dbReference>
<dbReference type="EMBL" id="CAJRAY010000061">
    <property type="protein sequence ID" value="CAG5088791.1"/>
    <property type="molecule type" value="Genomic_DNA"/>
</dbReference>
<dbReference type="Pfam" id="PF10737">
    <property type="entry name" value="GerPC"/>
    <property type="match status" value="1"/>
</dbReference>
<evidence type="ECO:0000313" key="2">
    <source>
        <dbReference type="EMBL" id="CAG5088791.1"/>
    </source>
</evidence>
<organism evidence="2 3">
    <name type="scientific">Thermobacillus xylanilyticus</name>
    <dbReference type="NCBI Taxonomy" id="76633"/>
    <lineage>
        <taxon>Bacteria</taxon>
        <taxon>Bacillati</taxon>
        <taxon>Bacillota</taxon>
        <taxon>Bacilli</taxon>
        <taxon>Bacillales</taxon>
        <taxon>Paenibacillaceae</taxon>
        <taxon>Thermobacillus</taxon>
    </lineage>
</organism>
<dbReference type="RefSeq" id="WP_213484857.1">
    <property type="nucleotide sequence ID" value="NZ_CAJRAY010000061.1"/>
</dbReference>
<feature type="coiled-coil region" evidence="1">
    <location>
        <begin position="9"/>
        <end position="43"/>
    </location>
</feature>
<accession>A0ABN7RY61</accession>
<reference evidence="2 3" key="1">
    <citation type="submission" date="2021-04" db="EMBL/GenBank/DDBJ databases">
        <authorList>
            <person name="Rakotoarivonina H."/>
        </authorList>
    </citation>
    <scope>NUCLEOTIDE SEQUENCE [LARGE SCALE GENOMIC DNA]</scope>
    <source>
        <strain evidence="2 3">XE</strain>
    </source>
</reference>
<name>A0ABN7RY61_THEXY</name>
<keyword evidence="3" id="KW-1185">Reference proteome</keyword>
<dbReference type="InterPro" id="IPR019673">
    <property type="entry name" value="Spore_germination_GerPC"/>
</dbReference>
<keyword evidence="1" id="KW-0175">Coiled coil</keyword>